<dbReference type="EMBL" id="CM018049">
    <property type="protein sequence ID" value="KAA8520438.1"/>
    <property type="molecule type" value="Genomic_DNA"/>
</dbReference>
<dbReference type="PANTHER" id="PTHR47666:SF1">
    <property type="entry name" value="PROTEIN VASCULAR ASSOCIATED DEATH 1, CHLOROPLASTIC"/>
    <property type="match status" value="1"/>
</dbReference>
<dbReference type="InterPro" id="IPR031968">
    <property type="entry name" value="VASt"/>
</dbReference>
<dbReference type="Pfam" id="PF02893">
    <property type="entry name" value="GRAM"/>
    <property type="match status" value="1"/>
</dbReference>
<dbReference type="Gene3D" id="2.30.29.30">
    <property type="entry name" value="Pleckstrin-homology domain (PH domain)/Phosphotyrosine-binding domain (PTB)"/>
    <property type="match status" value="1"/>
</dbReference>
<keyword evidence="2 7" id="KW-0812">Transmembrane</keyword>
<name>A0A5J4ZRT9_9ASTE</name>
<evidence type="ECO:0000256" key="1">
    <source>
        <dbReference type="ARBA" id="ARBA00004167"/>
    </source>
</evidence>
<feature type="compositionally biased region" description="Polar residues" evidence="6">
    <location>
        <begin position="192"/>
        <end position="202"/>
    </location>
</feature>
<feature type="compositionally biased region" description="Polar residues" evidence="6">
    <location>
        <begin position="258"/>
        <end position="268"/>
    </location>
</feature>
<gene>
    <name evidence="9" type="ORF">F0562_014694</name>
</gene>
<feature type="region of interest" description="Disordered" evidence="6">
    <location>
        <begin position="185"/>
        <end position="276"/>
    </location>
</feature>
<dbReference type="Pfam" id="PF16016">
    <property type="entry name" value="VASt"/>
    <property type="match status" value="1"/>
</dbReference>
<organism evidence="9 10">
    <name type="scientific">Nyssa sinensis</name>
    <dbReference type="NCBI Taxonomy" id="561372"/>
    <lineage>
        <taxon>Eukaryota</taxon>
        <taxon>Viridiplantae</taxon>
        <taxon>Streptophyta</taxon>
        <taxon>Embryophyta</taxon>
        <taxon>Tracheophyta</taxon>
        <taxon>Spermatophyta</taxon>
        <taxon>Magnoliopsida</taxon>
        <taxon>eudicotyledons</taxon>
        <taxon>Gunneridae</taxon>
        <taxon>Pentapetalae</taxon>
        <taxon>asterids</taxon>
        <taxon>Cornales</taxon>
        <taxon>Nyssaceae</taxon>
        <taxon>Nyssa</taxon>
    </lineage>
</organism>
<dbReference type="CDD" id="cd13220">
    <property type="entry name" value="PH-GRAM_GRAMDC"/>
    <property type="match status" value="1"/>
</dbReference>
<comment type="subcellular location">
    <subcellularLocation>
        <location evidence="1">Membrane</location>
        <topology evidence="1">Single-pass membrane protein</topology>
    </subcellularLocation>
</comment>
<keyword evidence="3 7" id="KW-1133">Transmembrane helix</keyword>
<dbReference type="InterPro" id="IPR011993">
    <property type="entry name" value="PH-like_dom_sf"/>
</dbReference>
<evidence type="ECO:0000256" key="6">
    <source>
        <dbReference type="SAM" id="MobiDB-lite"/>
    </source>
</evidence>
<proteinExistence type="predicted"/>
<evidence type="ECO:0000313" key="9">
    <source>
        <dbReference type="EMBL" id="KAA8520438.1"/>
    </source>
</evidence>
<evidence type="ECO:0000313" key="10">
    <source>
        <dbReference type="Proteomes" id="UP000325577"/>
    </source>
</evidence>
<keyword evidence="10" id="KW-1185">Reference proteome</keyword>
<feature type="region of interest" description="Disordered" evidence="6">
    <location>
        <begin position="492"/>
        <end position="511"/>
    </location>
</feature>
<feature type="transmembrane region" description="Helical" evidence="7">
    <location>
        <begin position="555"/>
        <end position="577"/>
    </location>
</feature>
<keyword evidence="5" id="KW-0175">Coiled coil</keyword>
<sequence>MAVAFSSSEKIELPLSMDSSPSRRVSDAAFESSSGGISSTVDSSDRGTLDIPNSSTSPSRELEIQPPLRGEEHRQLFRLPPEEVLVRDFNCALQENFLLQGHMYLFVHYICFYSNLFGFETKKIIPFHEVTSVRRANAAAIFPTAIEIMAGGNKYFFTSLMSRDEAFKLISDGWLQHGNGAKAITDQKGSKSEFNSQENGTVVTEKDKSSKDPADELDSAGRNPISEDSKLPPYGEAEVVASESSGAVDNLTEASEAVPNTDSSSSGKTLAGALENSDPPKALAWEQENSDAPKVSEYYTKVAESKFPIKVEEFFGFFFSDDAVDFLDSFHKRCGDKDFRCTSWYPHEIFGHARDVSFQHPIKLYFGARFGSCQEIQKCRVYRNSHLVIETSQEVSDVPYGDYFRVEGLWDVEGDSDESKECCILRVYVNVAFSKKTMWKGKIVQSTVEECRDAYAIWINIADELLKQKNLEKKEAGGPAVELVPNDKVLLERQAKPGNPSERSQEESHSRMTQILPNLKDVNQHVGDPTQGNLNGTTSVACLFRELKSQSHVPLLLVITFALILLLMQLSIVLLLARPQQIQVIPQAHCTSNALGDRGAETVAWLEKRMHHLKDEMHMVETLLEKMRHENALLKAQLKDLENFQK</sequence>
<evidence type="ECO:0000259" key="8">
    <source>
        <dbReference type="PROSITE" id="PS51778"/>
    </source>
</evidence>
<reference evidence="9 10" key="1">
    <citation type="submission" date="2019-09" db="EMBL/GenBank/DDBJ databases">
        <title>A chromosome-level genome assembly of the Chinese tupelo Nyssa sinensis.</title>
        <authorList>
            <person name="Yang X."/>
            <person name="Kang M."/>
            <person name="Yang Y."/>
            <person name="Xiong H."/>
            <person name="Wang M."/>
            <person name="Zhang Z."/>
            <person name="Wang Z."/>
            <person name="Wu H."/>
            <person name="Ma T."/>
            <person name="Liu J."/>
            <person name="Xi Z."/>
        </authorList>
    </citation>
    <scope>NUCLEOTIDE SEQUENCE [LARGE SCALE GENOMIC DNA]</scope>
    <source>
        <strain evidence="9">J267</strain>
        <tissue evidence="9">Leaf</tissue>
    </source>
</reference>
<dbReference type="GO" id="GO:0043069">
    <property type="term" value="P:negative regulation of programmed cell death"/>
    <property type="evidence" value="ECO:0007669"/>
    <property type="project" value="TreeGrafter"/>
</dbReference>
<dbReference type="PANTHER" id="PTHR47666">
    <property type="entry name" value="PROTEIN VASCULAR ASSOCIATED DEATH 1, CHLOROPLASTIC"/>
    <property type="match status" value="1"/>
</dbReference>
<feature type="region of interest" description="Disordered" evidence="6">
    <location>
        <begin position="15"/>
        <end position="67"/>
    </location>
</feature>
<dbReference type="SMART" id="SM00568">
    <property type="entry name" value="GRAM"/>
    <property type="match status" value="1"/>
</dbReference>
<evidence type="ECO:0000256" key="3">
    <source>
        <dbReference type="ARBA" id="ARBA00022989"/>
    </source>
</evidence>
<evidence type="ECO:0000256" key="4">
    <source>
        <dbReference type="ARBA" id="ARBA00023136"/>
    </source>
</evidence>
<protein>
    <recommendedName>
        <fullName evidence="8">VASt domain-containing protein</fullName>
    </recommendedName>
</protein>
<feature type="compositionally biased region" description="Low complexity" evidence="6">
    <location>
        <begin position="32"/>
        <end position="42"/>
    </location>
</feature>
<feature type="compositionally biased region" description="Basic and acidic residues" evidence="6">
    <location>
        <begin position="204"/>
        <end position="214"/>
    </location>
</feature>
<dbReference type="GO" id="GO:0016020">
    <property type="term" value="C:membrane"/>
    <property type="evidence" value="ECO:0007669"/>
    <property type="project" value="UniProtKB-SubCell"/>
</dbReference>
<dbReference type="InterPro" id="IPR004182">
    <property type="entry name" value="GRAM"/>
</dbReference>
<dbReference type="AlphaFoldDB" id="A0A5J4ZRT9"/>
<evidence type="ECO:0000256" key="7">
    <source>
        <dbReference type="SAM" id="Phobius"/>
    </source>
</evidence>
<accession>A0A5J4ZRT9</accession>
<dbReference type="Proteomes" id="UP000325577">
    <property type="component" value="Linkage Group LG6"/>
</dbReference>
<keyword evidence="4 7" id="KW-0472">Membrane</keyword>
<dbReference type="OrthoDB" id="2162691at2759"/>
<dbReference type="PROSITE" id="PS51778">
    <property type="entry name" value="VAST"/>
    <property type="match status" value="1"/>
</dbReference>
<feature type="domain" description="VASt" evidence="8">
    <location>
        <begin position="298"/>
        <end position="470"/>
    </location>
</feature>
<evidence type="ECO:0000256" key="5">
    <source>
        <dbReference type="SAM" id="Coils"/>
    </source>
</evidence>
<feature type="coiled-coil region" evidence="5">
    <location>
        <begin position="610"/>
        <end position="644"/>
    </location>
</feature>
<evidence type="ECO:0000256" key="2">
    <source>
        <dbReference type="ARBA" id="ARBA00022692"/>
    </source>
</evidence>